<accession>A0A0W7X1F4</accession>
<proteinExistence type="predicted"/>
<dbReference type="PANTHER" id="PTHR42685">
    <property type="entry name" value="GERANYLGERANYL DIPHOSPHATE REDUCTASE"/>
    <property type="match status" value="1"/>
</dbReference>
<dbReference type="InterPro" id="IPR050407">
    <property type="entry name" value="Geranylgeranyl_reductase"/>
</dbReference>
<sequence>MYDVIVVGARCAGSPAALQLARAGYRVLMVERSKFPKDTLSTLYIHQPGVALLDQWGVLPEVVATGCPPLDRATYTTGDIRVQGVSWPVDGQQAAYAPRRFLLDQILARAAVEAGAELRENCSVSDLVFEDDRVVGVRLSSGGTETVERARLVIGADGMRSTVAAKVKAPHEVEAPTLTCCYYSYWSGLPAEFRLYQTPGSWVGTVPTNDGATLVAAYYPQGKFADIKGDGLKALLDSAERTAPEVRAEMDRGEQVERLFGTGNQLNFFRKAAGPGWALIGDAGHHKDSITARGITDAFLQAQLLVECIGDGLQDPDRLDKALGEFAEERTEMLVPDYKSTLKTAELNPPEHHLEMLRAIATSGDLSDRYFSTLSGACPIEEFVTEELLDLMDEMADA</sequence>
<comment type="caution">
    <text evidence="2">The sequence shown here is derived from an EMBL/GenBank/DDBJ whole genome shotgun (WGS) entry which is preliminary data.</text>
</comment>
<protein>
    <submittedName>
        <fullName evidence="2">FAD-dependent oxidoreductase</fullName>
    </submittedName>
</protein>
<dbReference type="OrthoDB" id="103324at2"/>
<feature type="domain" description="FAD-binding" evidence="1">
    <location>
        <begin position="2"/>
        <end position="178"/>
    </location>
</feature>
<dbReference type="Gene3D" id="3.50.50.60">
    <property type="entry name" value="FAD/NAD(P)-binding domain"/>
    <property type="match status" value="1"/>
</dbReference>
<dbReference type="AlphaFoldDB" id="A0A0W7X1F4"/>
<dbReference type="Pfam" id="PF01494">
    <property type="entry name" value="FAD_binding_3"/>
    <property type="match status" value="1"/>
</dbReference>
<organism evidence="2 3">
    <name type="scientific">Streptomyces silvensis</name>
    <dbReference type="NCBI Taxonomy" id="1765722"/>
    <lineage>
        <taxon>Bacteria</taxon>
        <taxon>Bacillati</taxon>
        <taxon>Actinomycetota</taxon>
        <taxon>Actinomycetes</taxon>
        <taxon>Kitasatosporales</taxon>
        <taxon>Streptomycetaceae</taxon>
        <taxon>Streptomyces</taxon>
    </lineage>
</organism>
<dbReference type="Proteomes" id="UP000054804">
    <property type="component" value="Unassembled WGS sequence"/>
</dbReference>
<dbReference type="PRINTS" id="PR00420">
    <property type="entry name" value="RNGMNOXGNASE"/>
</dbReference>
<dbReference type="STRING" id="1765722.AT728_22340"/>
<reference evidence="2 3" key="1">
    <citation type="submission" date="2015-12" db="EMBL/GenBank/DDBJ databases">
        <title>Draft genome sequence of Streptomyces silvensis ATCC 53525, a producer of novel hormone antagonists.</title>
        <authorList>
            <person name="Johnston C.W."/>
            <person name="Li Y."/>
            <person name="Magarvey N.A."/>
        </authorList>
    </citation>
    <scope>NUCLEOTIDE SEQUENCE [LARGE SCALE GENOMIC DNA]</scope>
    <source>
        <strain evidence="2 3">ATCC 53525</strain>
    </source>
</reference>
<keyword evidence="3" id="KW-1185">Reference proteome</keyword>
<evidence type="ECO:0000313" key="2">
    <source>
        <dbReference type="EMBL" id="KUF16684.1"/>
    </source>
</evidence>
<dbReference type="RefSeq" id="WP_058848952.1">
    <property type="nucleotide sequence ID" value="NZ_LOCL01000036.1"/>
</dbReference>
<dbReference type="SUPFAM" id="SSF51905">
    <property type="entry name" value="FAD/NAD(P)-binding domain"/>
    <property type="match status" value="1"/>
</dbReference>
<dbReference type="InterPro" id="IPR002938">
    <property type="entry name" value="FAD-bd"/>
</dbReference>
<evidence type="ECO:0000313" key="3">
    <source>
        <dbReference type="Proteomes" id="UP000054804"/>
    </source>
</evidence>
<gene>
    <name evidence="2" type="ORF">AT728_22340</name>
</gene>
<dbReference type="InterPro" id="IPR036188">
    <property type="entry name" value="FAD/NAD-bd_sf"/>
</dbReference>
<dbReference type="PANTHER" id="PTHR42685:SF22">
    <property type="entry name" value="CONDITIONED MEDIUM FACTOR RECEPTOR 1"/>
    <property type="match status" value="1"/>
</dbReference>
<name>A0A0W7X1F4_9ACTN</name>
<evidence type="ECO:0000259" key="1">
    <source>
        <dbReference type="Pfam" id="PF01494"/>
    </source>
</evidence>
<dbReference type="EMBL" id="LOCL01000036">
    <property type="protein sequence ID" value="KUF16684.1"/>
    <property type="molecule type" value="Genomic_DNA"/>
</dbReference>
<dbReference type="GO" id="GO:0071949">
    <property type="term" value="F:FAD binding"/>
    <property type="evidence" value="ECO:0007669"/>
    <property type="project" value="InterPro"/>
</dbReference>